<organism evidence="6 7">
    <name type="scientific">Salinomyces thailandicus</name>
    <dbReference type="NCBI Taxonomy" id="706561"/>
    <lineage>
        <taxon>Eukaryota</taxon>
        <taxon>Fungi</taxon>
        <taxon>Dikarya</taxon>
        <taxon>Ascomycota</taxon>
        <taxon>Pezizomycotina</taxon>
        <taxon>Dothideomycetes</taxon>
        <taxon>Dothideomycetidae</taxon>
        <taxon>Mycosphaerellales</taxon>
        <taxon>Teratosphaeriaceae</taxon>
        <taxon>Salinomyces</taxon>
    </lineage>
</organism>
<dbReference type="InterPro" id="IPR023779">
    <property type="entry name" value="Chromodomain_CS"/>
</dbReference>
<sequence length="325" mass="35850">MARSGPPVFMEESDEDSIGTDSTAESEHDEDESFNVERVLAYSADHEGSGTPAYLIKWEGYQLPFATWEPPDNIEDDRLIEQFEDDKRRAELGQNPDFFEQQPGFEQARAMMLKSKADRQRRRKEKRLRRGLPLREEDEDFGRATSAGPLDDGDDEDVNTAASSARLPKLVNTAPVKRKGIAQKAKAPCRHSSGWSEKKDEPGEQDADLDSDLNSLFEEGSQPIYPELHQPPQPTSQPKLKAQPTSAPNKAKAKAKAPAPSVARQSAAVPAPTAKTTGKTAKRTNIFPKSVPGRILKRRLPLTTEGAPTDSNGGPRAIKLSIQNR</sequence>
<reference evidence="6 7" key="1">
    <citation type="submission" date="2017-03" db="EMBL/GenBank/DDBJ databases">
        <title>Genomes of endolithic fungi from Antarctica.</title>
        <authorList>
            <person name="Coleine C."/>
            <person name="Masonjones S."/>
            <person name="Stajich J.E."/>
        </authorList>
    </citation>
    <scope>NUCLEOTIDE SEQUENCE [LARGE SCALE GENOMIC DNA]</scope>
    <source>
        <strain evidence="6 7">CCFEE 6315</strain>
    </source>
</reference>
<evidence type="ECO:0000313" key="7">
    <source>
        <dbReference type="Proteomes" id="UP000308549"/>
    </source>
</evidence>
<keyword evidence="7" id="KW-1185">Reference proteome</keyword>
<evidence type="ECO:0000259" key="5">
    <source>
        <dbReference type="PROSITE" id="PS50013"/>
    </source>
</evidence>
<feature type="domain" description="Chromo" evidence="5">
    <location>
        <begin position="34"/>
        <end position="95"/>
    </location>
</feature>
<dbReference type="InterPro" id="IPR000953">
    <property type="entry name" value="Chromo/chromo_shadow_dom"/>
</dbReference>
<accession>A0A4U0TPM3</accession>
<evidence type="ECO:0000313" key="6">
    <source>
        <dbReference type="EMBL" id="TKA24008.1"/>
    </source>
</evidence>
<dbReference type="OrthoDB" id="1918685at2759"/>
<name>A0A4U0TPM3_9PEZI</name>
<protein>
    <recommendedName>
        <fullName evidence="5">Chromo domain-containing protein</fullName>
    </recommendedName>
</protein>
<feature type="compositionally biased region" description="Low complexity" evidence="4">
    <location>
        <begin position="267"/>
        <end position="279"/>
    </location>
</feature>
<dbReference type="PROSITE" id="PS00598">
    <property type="entry name" value="CHROMO_1"/>
    <property type="match status" value="1"/>
</dbReference>
<dbReference type="SMART" id="SM00298">
    <property type="entry name" value="CHROMO"/>
    <property type="match status" value="1"/>
</dbReference>
<keyword evidence="3" id="KW-0539">Nucleus</keyword>
<dbReference type="GO" id="GO:0006338">
    <property type="term" value="P:chromatin remodeling"/>
    <property type="evidence" value="ECO:0007669"/>
    <property type="project" value="UniProtKB-ARBA"/>
</dbReference>
<dbReference type="InterPro" id="IPR023780">
    <property type="entry name" value="Chromo_domain"/>
</dbReference>
<dbReference type="Proteomes" id="UP000308549">
    <property type="component" value="Unassembled WGS sequence"/>
</dbReference>
<comment type="subunit">
    <text evidence="2">Component of the NuA4 histone acetyltransferase complex.</text>
</comment>
<feature type="region of interest" description="Disordered" evidence="4">
    <location>
        <begin position="1"/>
        <end position="34"/>
    </location>
</feature>
<comment type="subcellular location">
    <subcellularLocation>
        <location evidence="1">Nucleus</location>
    </subcellularLocation>
</comment>
<evidence type="ECO:0000256" key="4">
    <source>
        <dbReference type="SAM" id="MobiDB-lite"/>
    </source>
</evidence>
<dbReference type="EMBL" id="NAJL01000048">
    <property type="protein sequence ID" value="TKA24008.1"/>
    <property type="molecule type" value="Genomic_DNA"/>
</dbReference>
<dbReference type="Gene3D" id="2.40.50.40">
    <property type="match status" value="1"/>
</dbReference>
<dbReference type="Pfam" id="PF00385">
    <property type="entry name" value="Chromo"/>
    <property type="match status" value="1"/>
</dbReference>
<gene>
    <name evidence="6" type="ORF">B0A50_06899</name>
</gene>
<dbReference type="GO" id="GO:0005634">
    <property type="term" value="C:nucleus"/>
    <property type="evidence" value="ECO:0007669"/>
    <property type="project" value="UniProtKB-SubCell"/>
</dbReference>
<dbReference type="SUPFAM" id="SSF54160">
    <property type="entry name" value="Chromo domain-like"/>
    <property type="match status" value="1"/>
</dbReference>
<evidence type="ECO:0000256" key="1">
    <source>
        <dbReference type="ARBA" id="ARBA00004123"/>
    </source>
</evidence>
<evidence type="ECO:0000256" key="3">
    <source>
        <dbReference type="ARBA" id="ARBA00023242"/>
    </source>
</evidence>
<evidence type="ECO:0000256" key="2">
    <source>
        <dbReference type="ARBA" id="ARBA00011353"/>
    </source>
</evidence>
<feature type="compositionally biased region" description="Basic residues" evidence="4">
    <location>
        <begin position="119"/>
        <end position="132"/>
    </location>
</feature>
<dbReference type="InterPro" id="IPR016197">
    <property type="entry name" value="Chromo-like_dom_sf"/>
</dbReference>
<dbReference type="AlphaFoldDB" id="A0A4U0TPM3"/>
<comment type="caution">
    <text evidence="6">The sequence shown here is derived from an EMBL/GenBank/DDBJ whole genome shotgun (WGS) entry which is preliminary data.</text>
</comment>
<dbReference type="PROSITE" id="PS50013">
    <property type="entry name" value="CHROMO_2"/>
    <property type="match status" value="1"/>
</dbReference>
<proteinExistence type="predicted"/>
<feature type="region of interest" description="Disordered" evidence="4">
    <location>
        <begin position="109"/>
        <end position="325"/>
    </location>
</feature>